<dbReference type="PANTHER" id="PTHR23132">
    <property type="entry name" value="D-ALANINE--D-ALANINE LIGASE"/>
    <property type="match status" value="1"/>
</dbReference>
<feature type="binding site" evidence="15">
    <location>
        <position position="294"/>
    </location>
    <ligand>
        <name>Mg(2+)</name>
        <dbReference type="ChEBI" id="CHEBI:18420"/>
        <label>2</label>
    </ligand>
</feature>
<accession>A0A7K1T0K6</accession>
<keyword evidence="15" id="KW-0460">Magnesium</keyword>
<dbReference type="PIRSF" id="PIRSF039102">
    <property type="entry name" value="Ddl/VanB"/>
    <property type="match status" value="1"/>
</dbReference>
<keyword evidence="8 16" id="KW-0067">ATP-binding</keyword>
<evidence type="ECO:0000256" key="6">
    <source>
        <dbReference type="ARBA" id="ARBA00022598"/>
    </source>
</evidence>
<dbReference type="GO" id="GO:0009252">
    <property type="term" value="P:peptidoglycan biosynthetic process"/>
    <property type="evidence" value="ECO:0007669"/>
    <property type="project" value="UniProtKB-UniRule"/>
</dbReference>
<feature type="domain" description="ATP-grasp" evidence="17">
    <location>
        <begin position="123"/>
        <end position="325"/>
    </location>
</feature>
<feature type="active site" evidence="14">
    <location>
        <position position="16"/>
    </location>
</feature>
<dbReference type="InterPro" id="IPR011095">
    <property type="entry name" value="Dala_Dala_lig_C"/>
</dbReference>
<keyword evidence="15" id="KW-0479">Metal-binding</keyword>
<feature type="active site" evidence="14">
    <location>
        <position position="303"/>
    </location>
</feature>
<evidence type="ECO:0000256" key="5">
    <source>
        <dbReference type="ARBA" id="ARBA00022490"/>
    </source>
</evidence>
<dbReference type="InterPro" id="IPR000291">
    <property type="entry name" value="D-Ala_lig_Van_CS"/>
</dbReference>
<dbReference type="HAMAP" id="MF_00047">
    <property type="entry name" value="Dala_Dala_lig"/>
    <property type="match status" value="1"/>
</dbReference>
<dbReference type="InterPro" id="IPR011127">
    <property type="entry name" value="Dala_Dala_lig_N"/>
</dbReference>
<dbReference type="GO" id="GO:0008716">
    <property type="term" value="F:D-alanine-D-alanine ligase activity"/>
    <property type="evidence" value="ECO:0007669"/>
    <property type="project" value="UniProtKB-UniRule"/>
</dbReference>
<gene>
    <name evidence="13" type="primary">ddl</name>
    <name evidence="18" type="ORF">GO621_16325</name>
</gene>
<feature type="binding site" evidence="15">
    <location>
        <position position="278"/>
    </location>
    <ligand>
        <name>Mg(2+)</name>
        <dbReference type="ChEBI" id="CHEBI:18420"/>
        <label>1</label>
    </ligand>
</feature>
<evidence type="ECO:0000256" key="15">
    <source>
        <dbReference type="PIRSR" id="PIRSR039102-3"/>
    </source>
</evidence>
<comment type="caution">
    <text evidence="18">The sequence shown here is derived from an EMBL/GenBank/DDBJ whole genome shotgun (WGS) entry which is preliminary data.</text>
</comment>
<comment type="cofactor">
    <cofactor evidence="15">
        <name>Mg(2+)</name>
        <dbReference type="ChEBI" id="CHEBI:18420"/>
    </cofactor>
    <cofactor evidence="15">
        <name>Mn(2+)</name>
        <dbReference type="ChEBI" id="CHEBI:29035"/>
    </cofactor>
    <text evidence="15">Binds 2 magnesium or manganese ions per subunit.</text>
</comment>
<evidence type="ECO:0000256" key="4">
    <source>
        <dbReference type="ARBA" id="ARBA00012216"/>
    </source>
</evidence>
<dbReference type="PROSITE" id="PS50975">
    <property type="entry name" value="ATP_GRASP"/>
    <property type="match status" value="1"/>
</dbReference>
<evidence type="ECO:0000256" key="7">
    <source>
        <dbReference type="ARBA" id="ARBA00022741"/>
    </source>
</evidence>
<dbReference type="Pfam" id="PF07478">
    <property type="entry name" value="Dala_Dala_lig_C"/>
    <property type="match status" value="1"/>
</dbReference>
<protein>
    <recommendedName>
        <fullName evidence="4 13">D-alanine--D-alanine ligase</fullName>
        <ecNumber evidence="4 13">6.3.2.4</ecNumber>
    </recommendedName>
    <alternativeName>
        <fullName evidence="13">D-Ala-D-Ala ligase</fullName>
    </alternativeName>
    <alternativeName>
        <fullName evidence="13">D-alanylalanine synthetase</fullName>
    </alternativeName>
</protein>
<evidence type="ECO:0000256" key="3">
    <source>
        <dbReference type="ARBA" id="ARBA00010871"/>
    </source>
</evidence>
<dbReference type="InterPro" id="IPR011761">
    <property type="entry name" value="ATP-grasp"/>
</dbReference>
<keyword evidence="15" id="KW-0464">Manganese</keyword>
<dbReference type="InterPro" id="IPR005905">
    <property type="entry name" value="D_ala_D_ala"/>
</dbReference>
<comment type="cofactor">
    <cofactor evidence="1">
        <name>Mn(2+)</name>
        <dbReference type="ChEBI" id="CHEBI:29035"/>
    </cofactor>
</comment>
<feature type="active site" evidence="14">
    <location>
        <position position="167"/>
    </location>
</feature>
<dbReference type="UniPathway" id="UPA00219"/>
<dbReference type="RefSeq" id="WP_157568990.1">
    <property type="nucleotide sequence ID" value="NZ_WPIK01000018.1"/>
</dbReference>
<comment type="pathway">
    <text evidence="13">Cell wall biogenesis; peptidoglycan biosynthesis.</text>
</comment>
<comment type="subcellular location">
    <subcellularLocation>
        <location evidence="2 13">Cytoplasm</location>
    </subcellularLocation>
</comment>
<keyword evidence="11 13" id="KW-0961">Cell wall biogenesis/degradation</keyword>
<dbReference type="NCBIfam" id="NF002378">
    <property type="entry name" value="PRK01372.1"/>
    <property type="match status" value="1"/>
</dbReference>
<feature type="binding site" evidence="15">
    <location>
        <position position="292"/>
    </location>
    <ligand>
        <name>Mg(2+)</name>
        <dbReference type="ChEBI" id="CHEBI:18420"/>
        <label>1</label>
    </ligand>
</feature>
<proteinExistence type="inferred from homology"/>
<keyword evidence="6 13" id="KW-0436">Ligase</keyword>
<dbReference type="SUPFAM" id="SSF52440">
    <property type="entry name" value="PreATP-grasp domain"/>
    <property type="match status" value="1"/>
</dbReference>
<dbReference type="Gene3D" id="3.40.50.20">
    <property type="match status" value="1"/>
</dbReference>
<evidence type="ECO:0000313" key="19">
    <source>
        <dbReference type="Proteomes" id="UP000462014"/>
    </source>
</evidence>
<keyword evidence="10 13" id="KW-0573">Peptidoglycan synthesis</keyword>
<dbReference type="Gene3D" id="3.30.470.20">
    <property type="entry name" value="ATP-grasp fold, B domain"/>
    <property type="match status" value="1"/>
</dbReference>
<evidence type="ECO:0000256" key="8">
    <source>
        <dbReference type="ARBA" id="ARBA00022840"/>
    </source>
</evidence>
<dbReference type="PANTHER" id="PTHR23132:SF23">
    <property type="entry name" value="D-ALANINE--D-ALANINE LIGASE B"/>
    <property type="match status" value="1"/>
</dbReference>
<dbReference type="NCBIfam" id="NF002528">
    <property type="entry name" value="PRK01966.1-4"/>
    <property type="match status" value="1"/>
</dbReference>
<comment type="function">
    <text evidence="13">Cell wall formation.</text>
</comment>
<keyword evidence="19" id="KW-1185">Reference proteome</keyword>
<dbReference type="PROSITE" id="PS00843">
    <property type="entry name" value="DALA_DALA_LIGASE_1"/>
    <property type="match status" value="1"/>
</dbReference>
<dbReference type="SUPFAM" id="SSF56059">
    <property type="entry name" value="Glutathione synthetase ATP-binding domain-like"/>
    <property type="match status" value="1"/>
</dbReference>
<evidence type="ECO:0000313" key="18">
    <source>
        <dbReference type="EMBL" id="MVN23093.1"/>
    </source>
</evidence>
<evidence type="ECO:0000256" key="10">
    <source>
        <dbReference type="ARBA" id="ARBA00022984"/>
    </source>
</evidence>
<evidence type="ECO:0000259" key="17">
    <source>
        <dbReference type="PROSITE" id="PS50975"/>
    </source>
</evidence>
<dbReference type="EC" id="6.3.2.4" evidence="4 13"/>
<keyword evidence="7 16" id="KW-0547">Nucleotide-binding</keyword>
<dbReference type="InterPro" id="IPR016185">
    <property type="entry name" value="PreATP-grasp_dom_sf"/>
</dbReference>
<organism evidence="18 19">
    <name type="scientific">Mucilaginibacter arboris</name>
    <dbReference type="NCBI Taxonomy" id="2682090"/>
    <lineage>
        <taxon>Bacteria</taxon>
        <taxon>Pseudomonadati</taxon>
        <taxon>Bacteroidota</taxon>
        <taxon>Sphingobacteriia</taxon>
        <taxon>Sphingobacteriales</taxon>
        <taxon>Sphingobacteriaceae</taxon>
        <taxon>Mucilaginibacter</taxon>
    </lineage>
</organism>
<evidence type="ECO:0000256" key="2">
    <source>
        <dbReference type="ARBA" id="ARBA00004496"/>
    </source>
</evidence>
<evidence type="ECO:0000256" key="14">
    <source>
        <dbReference type="PIRSR" id="PIRSR039102-1"/>
    </source>
</evidence>
<dbReference type="GO" id="GO:0005524">
    <property type="term" value="F:ATP binding"/>
    <property type="evidence" value="ECO:0007669"/>
    <property type="project" value="UniProtKB-UniRule"/>
</dbReference>
<dbReference type="AlphaFoldDB" id="A0A7K1T0K6"/>
<dbReference type="EMBL" id="WPIK01000018">
    <property type="protein sequence ID" value="MVN23093.1"/>
    <property type="molecule type" value="Genomic_DNA"/>
</dbReference>
<dbReference type="Proteomes" id="UP000462014">
    <property type="component" value="Unassembled WGS sequence"/>
</dbReference>
<dbReference type="GO" id="GO:0005737">
    <property type="term" value="C:cytoplasm"/>
    <property type="evidence" value="ECO:0007669"/>
    <property type="project" value="UniProtKB-SubCell"/>
</dbReference>
<evidence type="ECO:0000256" key="16">
    <source>
        <dbReference type="PROSITE-ProRule" id="PRU00409"/>
    </source>
</evidence>
<dbReference type="Gene3D" id="3.30.1490.20">
    <property type="entry name" value="ATP-grasp fold, A domain"/>
    <property type="match status" value="1"/>
</dbReference>
<dbReference type="NCBIfam" id="NF002527">
    <property type="entry name" value="PRK01966.1-3"/>
    <property type="match status" value="1"/>
</dbReference>
<evidence type="ECO:0000256" key="9">
    <source>
        <dbReference type="ARBA" id="ARBA00022960"/>
    </source>
</evidence>
<name>A0A7K1T0K6_9SPHI</name>
<reference evidence="18 19" key="1">
    <citation type="submission" date="2019-12" db="EMBL/GenBank/DDBJ databases">
        <title>Mucilaginibacter sp. HMF7410 genome sequencing and assembly.</title>
        <authorList>
            <person name="Kang H."/>
            <person name="Cha I."/>
            <person name="Kim H."/>
            <person name="Joh K."/>
        </authorList>
    </citation>
    <scope>NUCLEOTIDE SEQUENCE [LARGE SCALE GENOMIC DNA]</scope>
    <source>
        <strain evidence="18 19">HMF7410</strain>
    </source>
</reference>
<dbReference type="GO" id="GO:0046872">
    <property type="term" value="F:metal ion binding"/>
    <property type="evidence" value="ECO:0007669"/>
    <property type="project" value="UniProtKB-KW"/>
</dbReference>
<comment type="catalytic activity">
    <reaction evidence="12 13">
        <text>2 D-alanine + ATP = D-alanyl-D-alanine + ADP + phosphate + H(+)</text>
        <dbReference type="Rhea" id="RHEA:11224"/>
        <dbReference type="ChEBI" id="CHEBI:15378"/>
        <dbReference type="ChEBI" id="CHEBI:30616"/>
        <dbReference type="ChEBI" id="CHEBI:43474"/>
        <dbReference type="ChEBI" id="CHEBI:57416"/>
        <dbReference type="ChEBI" id="CHEBI:57822"/>
        <dbReference type="ChEBI" id="CHEBI:456216"/>
        <dbReference type="EC" id="6.3.2.4"/>
    </reaction>
</comment>
<feature type="binding site" evidence="15">
    <location>
        <position position="292"/>
    </location>
    <ligand>
        <name>Mg(2+)</name>
        <dbReference type="ChEBI" id="CHEBI:18420"/>
        <label>2</label>
    </ligand>
</feature>
<evidence type="ECO:0000256" key="12">
    <source>
        <dbReference type="ARBA" id="ARBA00047614"/>
    </source>
</evidence>
<dbReference type="NCBIfam" id="TIGR01205">
    <property type="entry name" value="D_ala_D_alaTIGR"/>
    <property type="match status" value="1"/>
</dbReference>
<evidence type="ECO:0000256" key="1">
    <source>
        <dbReference type="ARBA" id="ARBA00001936"/>
    </source>
</evidence>
<dbReference type="Pfam" id="PF01820">
    <property type="entry name" value="Dala_Dala_lig_N"/>
    <property type="match status" value="1"/>
</dbReference>
<dbReference type="GO" id="GO:0071555">
    <property type="term" value="P:cell wall organization"/>
    <property type="evidence" value="ECO:0007669"/>
    <property type="project" value="UniProtKB-KW"/>
</dbReference>
<dbReference type="InterPro" id="IPR013815">
    <property type="entry name" value="ATP_grasp_subdomain_1"/>
</dbReference>
<keyword evidence="5 13" id="KW-0963">Cytoplasm</keyword>
<evidence type="ECO:0000256" key="11">
    <source>
        <dbReference type="ARBA" id="ARBA00023316"/>
    </source>
</evidence>
<evidence type="ECO:0000256" key="13">
    <source>
        <dbReference type="HAMAP-Rule" id="MF_00047"/>
    </source>
</evidence>
<dbReference type="GO" id="GO:0008360">
    <property type="term" value="P:regulation of cell shape"/>
    <property type="evidence" value="ECO:0007669"/>
    <property type="project" value="UniProtKB-KW"/>
</dbReference>
<dbReference type="PROSITE" id="PS00844">
    <property type="entry name" value="DALA_DALA_LIGASE_2"/>
    <property type="match status" value="1"/>
</dbReference>
<sequence>MTARNIALMAGGYTGEYEVSINSARNIAANLDKEKYQVYTILVNRNNWFYTSPEGENIEVDKNDFSLTLNGEKIKFDAAFITIHGTPGEDGKLQGYFDMIGIPYNNCDAATSALTMNKAYTKAIVKDILGLHVAGSVQVFRGQKEAVPERIQQLKFPLFTKPNNGGSSVGMSKVSVKEALPEALEKAFAEDEQVLVEEFIKGREFSIGIVKFDEEIMVLPATEIISSKEFFDYEAKYTPGVSQEITPADLSEAQNTRIKSIVKEAYRVLNCKGMTRIDFILQEETDDFYFIEINTTPGQSANSLIPQQVRAAGMNLGEFYGRLIEEGLKERGAK</sequence>
<keyword evidence="9 13" id="KW-0133">Cell shape</keyword>
<comment type="similarity">
    <text evidence="3 13">Belongs to the D-alanine--D-alanine ligase family.</text>
</comment>